<keyword evidence="9" id="KW-1185">Reference proteome</keyword>
<dbReference type="Pfam" id="PF02687">
    <property type="entry name" value="FtsX"/>
    <property type="match status" value="1"/>
</dbReference>
<dbReference type="Proteomes" id="UP000000370">
    <property type="component" value="Chromosome"/>
</dbReference>
<dbReference type="PANTHER" id="PTHR30287">
    <property type="entry name" value="MEMBRANE COMPONENT OF PREDICTED ABC SUPERFAMILY METABOLITE UPTAKE TRANSPORTER"/>
    <property type="match status" value="1"/>
</dbReference>
<reference evidence="9" key="1">
    <citation type="submission" date="2007-11" db="EMBL/GenBank/DDBJ databases">
        <title>Complete genome sequence of Clostridium phytofermentans ISDg.</title>
        <authorList>
            <person name="Leschine S.B."/>
            <person name="Warnick T.A."/>
            <person name="Blanchard J.L."/>
            <person name="Schnell D.J."/>
            <person name="Petit E.L."/>
            <person name="LaTouf W.G."/>
            <person name="Copeland A."/>
            <person name="Lucas S."/>
            <person name="Lapidus A."/>
            <person name="Barry K."/>
            <person name="Glavina del Rio T."/>
            <person name="Dalin E."/>
            <person name="Tice H."/>
            <person name="Pitluck S."/>
            <person name="Kiss H."/>
            <person name="Brettin T."/>
            <person name="Bruce D."/>
            <person name="Detter J.C."/>
            <person name="Han C."/>
            <person name="Kuske C."/>
            <person name="Schmutz J."/>
            <person name="Larimer F."/>
            <person name="Land M."/>
            <person name="Hauser L."/>
            <person name="Kyrpides N."/>
            <person name="Kim E.A."/>
            <person name="Richardson P."/>
        </authorList>
    </citation>
    <scope>NUCLEOTIDE SEQUENCE [LARGE SCALE GENOMIC DNA]</scope>
    <source>
        <strain evidence="9">ATCC 700394 / DSM 18823 / ISDg</strain>
    </source>
</reference>
<dbReference type="RefSeq" id="WP_012200354.1">
    <property type="nucleotide sequence ID" value="NC_010001.1"/>
</dbReference>
<dbReference type="KEGG" id="cpy:Cphy_2339"/>
<keyword evidence="4 6" id="KW-1133">Transmembrane helix</keyword>
<dbReference type="GO" id="GO:0005886">
    <property type="term" value="C:plasma membrane"/>
    <property type="evidence" value="ECO:0007669"/>
    <property type="project" value="UniProtKB-SubCell"/>
</dbReference>
<feature type="transmembrane region" description="Helical" evidence="6">
    <location>
        <begin position="196"/>
        <end position="223"/>
    </location>
</feature>
<evidence type="ECO:0000256" key="5">
    <source>
        <dbReference type="ARBA" id="ARBA00023136"/>
    </source>
</evidence>
<organism evidence="8 9">
    <name type="scientific">Lachnoclostridium phytofermentans (strain ATCC 700394 / DSM 18823 / ISDg)</name>
    <name type="common">Clostridium phytofermentans</name>
    <dbReference type="NCBI Taxonomy" id="357809"/>
    <lineage>
        <taxon>Bacteria</taxon>
        <taxon>Bacillati</taxon>
        <taxon>Bacillota</taxon>
        <taxon>Clostridia</taxon>
        <taxon>Lachnospirales</taxon>
        <taxon>Lachnospiraceae</taxon>
    </lineage>
</organism>
<keyword evidence="3 6" id="KW-0812">Transmembrane</keyword>
<evidence type="ECO:0000313" key="8">
    <source>
        <dbReference type="EMBL" id="ABX42700.1"/>
    </source>
</evidence>
<dbReference type="EMBL" id="CP000885">
    <property type="protein sequence ID" value="ABX42700.1"/>
    <property type="molecule type" value="Genomic_DNA"/>
</dbReference>
<dbReference type="HOGENOM" id="CLU_1040932_0_0_9"/>
<evidence type="ECO:0000259" key="7">
    <source>
        <dbReference type="Pfam" id="PF02687"/>
    </source>
</evidence>
<evidence type="ECO:0000256" key="1">
    <source>
        <dbReference type="ARBA" id="ARBA00004651"/>
    </source>
</evidence>
<name>A9KKW8_LACP7</name>
<proteinExistence type="predicted"/>
<accession>A9KKW8</accession>
<dbReference type="AlphaFoldDB" id="A9KKW8"/>
<evidence type="ECO:0000256" key="3">
    <source>
        <dbReference type="ARBA" id="ARBA00022692"/>
    </source>
</evidence>
<protein>
    <recommendedName>
        <fullName evidence="7">ABC3 transporter permease C-terminal domain-containing protein</fullName>
    </recommendedName>
</protein>
<evidence type="ECO:0000313" key="9">
    <source>
        <dbReference type="Proteomes" id="UP000000370"/>
    </source>
</evidence>
<dbReference type="eggNOG" id="COG3127">
    <property type="taxonomic scope" value="Bacteria"/>
</dbReference>
<evidence type="ECO:0000256" key="4">
    <source>
        <dbReference type="ARBA" id="ARBA00022989"/>
    </source>
</evidence>
<dbReference type="OrthoDB" id="2425574at2"/>
<feature type="transmembrane region" description="Helical" evidence="6">
    <location>
        <begin position="243"/>
        <end position="261"/>
    </location>
</feature>
<dbReference type="InterPro" id="IPR038766">
    <property type="entry name" value="Membrane_comp_ABC_pdt"/>
</dbReference>
<feature type="domain" description="ABC3 transporter permease C-terminal" evidence="7">
    <location>
        <begin position="159"/>
        <end position="257"/>
    </location>
</feature>
<feature type="transmembrane region" description="Helical" evidence="6">
    <location>
        <begin position="152"/>
        <end position="176"/>
    </location>
</feature>
<gene>
    <name evidence="8" type="ordered locus">Cphy_2339</name>
</gene>
<comment type="subcellular location">
    <subcellularLocation>
        <location evidence="1">Cell membrane</location>
        <topology evidence="1">Multi-pass membrane protein</topology>
    </subcellularLocation>
</comment>
<dbReference type="STRING" id="357809.Cphy_2339"/>
<evidence type="ECO:0000256" key="6">
    <source>
        <dbReference type="SAM" id="Phobius"/>
    </source>
</evidence>
<evidence type="ECO:0000256" key="2">
    <source>
        <dbReference type="ARBA" id="ARBA00022475"/>
    </source>
</evidence>
<sequence length="267" mass="30711">MEGTSFVKLLEDKLIKKEISKEEAIISSAFAKRYDIKIGDTIGLISHKNLTIDIKGNIKINNYNERLISQFTVAEITDNAAKNILIDNQSEVIDQVEEKFFNRIYLAEDGPLDKDELYLTLTELSYQYGITWSSYQEVLKRDEKILKEETQLLSICINTLFIFICFGMLNTLNNILLSRRKEYRVLRQLGVRRGNIVKIMIIQILTFCCIGIILGVVFGSFVISTMNFSDLRSFRIQLSLKEVLILVSVLLLFMLGTIPTMKKIIME</sequence>
<dbReference type="PANTHER" id="PTHR30287:SF1">
    <property type="entry name" value="INNER MEMBRANE PROTEIN"/>
    <property type="match status" value="1"/>
</dbReference>
<keyword evidence="5 6" id="KW-0472">Membrane</keyword>
<keyword evidence="2" id="KW-1003">Cell membrane</keyword>
<dbReference type="InterPro" id="IPR003838">
    <property type="entry name" value="ABC3_permease_C"/>
</dbReference>